<dbReference type="Proteomes" id="UP000616769">
    <property type="component" value="Unassembled WGS sequence"/>
</dbReference>
<reference evidence="2 3" key="1">
    <citation type="journal article" date="2015" name="Parasit. Vectors">
        <title>Draft genome of the scabies mite.</title>
        <authorList>
            <person name="Rider S.D.Jr."/>
            <person name="Morgan M.S."/>
            <person name="Arlian L.G."/>
        </authorList>
    </citation>
    <scope>NUCLEOTIDE SEQUENCE [LARGE SCALE GENOMIC DNA]</scope>
    <source>
        <strain evidence="2">Arlian Lab</strain>
    </source>
</reference>
<sequence length="163" mass="18483">MRVHSNISIEQNVRVFAEQIRTKWNMSNSCKNDVLVFVAIAFDKVIISMGSAAKKIISNKELDELIHEATKQLASESLHTSLEGIIQILQQKANFYKPVPIGFDLNLGIFSLTLIGFVLAITIVALLWCFIERNRKKSDRRKTAQISAEKTTEYELVSDKDQN</sequence>
<gene>
    <name evidence="2" type="ORF">QR98_0068460</name>
</gene>
<evidence type="ECO:0000259" key="1">
    <source>
        <dbReference type="Pfam" id="PF04536"/>
    </source>
</evidence>
<accession>A0A132ACZ4</accession>
<name>A0A132ACZ4_SARSC</name>
<dbReference type="Gene3D" id="3.10.310.50">
    <property type="match status" value="1"/>
</dbReference>
<feature type="domain" description="TPM" evidence="1">
    <location>
        <begin position="11"/>
        <end position="77"/>
    </location>
</feature>
<dbReference type="AlphaFoldDB" id="A0A132ACZ4"/>
<dbReference type="InterPro" id="IPR007621">
    <property type="entry name" value="TPM_dom"/>
</dbReference>
<evidence type="ECO:0000313" key="3">
    <source>
        <dbReference type="Proteomes" id="UP000616769"/>
    </source>
</evidence>
<dbReference type="Pfam" id="PF04536">
    <property type="entry name" value="TPM_phosphatase"/>
    <property type="match status" value="1"/>
</dbReference>
<dbReference type="VEuPathDB" id="VectorBase:SSCA000671"/>
<protein>
    <recommendedName>
        <fullName evidence="1">TPM domain-containing protein</fullName>
    </recommendedName>
</protein>
<evidence type="ECO:0000313" key="2">
    <source>
        <dbReference type="EMBL" id="KPM08330.1"/>
    </source>
</evidence>
<dbReference type="GO" id="GO:0016020">
    <property type="term" value="C:membrane"/>
    <property type="evidence" value="ECO:0007669"/>
    <property type="project" value="TreeGrafter"/>
</dbReference>
<dbReference type="EMBL" id="JXLN01012332">
    <property type="protein sequence ID" value="KPM08330.1"/>
    <property type="molecule type" value="Genomic_DNA"/>
</dbReference>
<dbReference type="OrthoDB" id="8062037at2759"/>
<comment type="caution">
    <text evidence="2">The sequence shown here is derived from an EMBL/GenBank/DDBJ whole genome shotgun (WGS) entry which is preliminary data.</text>
</comment>
<dbReference type="PANTHER" id="PTHR33748">
    <property type="entry name" value="PROTEIN CBG04600"/>
    <property type="match status" value="1"/>
</dbReference>
<organism evidence="2 3">
    <name type="scientific">Sarcoptes scabiei</name>
    <name type="common">Itch mite</name>
    <name type="synonym">Acarus scabiei</name>
    <dbReference type="NCBI Taxonomy" id="52283"/>
    <lineage>
        <taxon>Eukaryota</taxon>
        <taxon>Metazoa</taxon>
        <taxon>Ecdysozoa</taxon>
        <taxon>Arthropoda</taxon>
        <taxon>Chelicerata</taxon>
        <taxon>Arachnida</taxon>
        <taxon>Acari</taxon>
        <taxon>Acariformes</taxon>
        <taxon>Sarcoptiformes</taxon>
        <taxon>Astigmata</taxon>
        <taxon>Psoroptidia</taxon>
        <taxon>Sarcoptoidea</taxon>
        <taxon>Sarcoptidae</taxon>
        <taxon>Sarcoptinae</taxon>
        <taxon>Sarcoptes</taxon>
    </lineage>
</organism>
<proteinExistence type="predicted"/>
<dbReference type="PANTHER" id="PTHR33748:SF5">
    <property type="entry name" value="GROUND-LIKE DOMAIN-CONTAINING PROTEIN"/>
    <property type="match status" value="1"/>
</dbReference>